<evidence type="ECO:0000256" key="4">
    <source>
        <dbReference type="ARBA" id="ARBA00022833"/>
    </source>
</evidence>
<evidence type="ECO:0000256" key="2">
    <source>
        <dbReference type="ARBA" id="ARBA00022723"/>
    </source>
</evidence>
<evidence type="ECO:0000256" key="3">
    <source>
        <dbReference type="ARBA" id="ARBA00022801"/>
    </source>
</evidence>
<accession>A0A517YTR7</accession>
<dbReference type="Proteomes" id="UP000317369">
    <property type="component" value="Chromosome"/>
</dbReference>
<organism evidence="6 7">
    <name type="scientific">Poriferisphaera corsica</name>
    <dbReference type="NCBI Taxonomy" id="2528020"/>
    <lineage>
        <taxon>Bacteria</taxon>
        <taxon>Pseudomonadati</taxon>
        <taxon>Planctomycetota</taxon>
        <taxon>Phycisphaerae</taxon>
        <taxon>Phycisphaerales</taxon>
        <taxon>Phycisphaeraceae</taxon>
        <taxon>Poriferisphaera</taxon>
    </lineage>
</organism>
<dbReference type="Gene3D" id="3.60.15.10">
    <property type="entry name" value="Ribonuclease Z/Hydroxyacylglutathione hydrolase-like"/>
    <property type="match status" value="1"/>
</dbReference>
<comment type="cofactor">
    <cofactor evidence="1">
        <name>Zn(2+)</name>
        <dbReference type="ChEBI" id="CHEBI:29105"/>
    </cofactor>
</comment>
<dbReference type="InterPro" id="IPR036866">
    <property type="entry name" value="RibonucZ/Hydroxyglut_hydro"/>
</dbReference>
<gene>
    <name evidence="6" type="ORF">KS4_16680</name>
</gene>
<dbReference type="PANTHER" id="PTHR46233:SF3">
    <property type="entry name" value="HYDROXYACYLGLUTATHIONE HYDROLASE GLOC"/>
    <property type="match status" value="1"/>
</dbReference>
<dbReference type="AlphaFoldDB" id="A0A517YTR7"/>
<dbReference type="CDD" id="cd06262">
    <property type="entry name" value="metallo-hydrolase-like_MBL-fold"/>
    <property type="match status" value="1"/>
</dbReference>
<sequence length="215" mass="23633">MEDTKTIQIHTFPLGAYQTNCYVLEAPNKACWIIDAGTDPDALIACIKDNELKPEKLLLTHAHHDHIEGVFKVREAFPDIPIYIHESEKEFLTDTTLNLSAIVGIPAVAPEADHYLEHGQVLHLAGIPFEVRHTPGHSPGGVGFYQPENHFIISGDTLFAGSVGRYDFPTSDGPTLGKSILEQLYTLPDDTVVYPGHGPSTSIGQEKQTNPFVRP</sequence>
<dbReference type="RefSeq" id="WP_145076796.1">
    <property type="nucleotide sequence ID" value="NZ_CP036425.1"/>
</dbReference>
<evidence type="ECO:0000256" key="1">
    <source>
        <dbReference type="ARBA" id="ARBA00001947"/>
    </source>
</evidence>
<reference evidence="6 7" key="1">
    <citation type="submission" date="2019-02" db="EMBL/GenBank/DDBJ databases">
        <title>Deep-cultivation of Planctomycetes and their phenomic and genomic characterization uncovers novel biology.</title>
        <authorList>
            <person name="Wiegand S."/>
            <person name="Jogler M."/>
            <person name="Boedeker C."/>
            <person name="Pinto D."/>
            <person name="Vollmers J."/>
            <person name="Rivas-Marin E."/>
            <person name="Kohn T."/>
            <person name="Peeters S.H."/>
            <person name="Heuer A."/>
            <person name="Rast P."/>
            <person name="Oberbeckmann S."/>
            <person name="Bunk B."/>
            <person name="Jeske O."/>
            <person name="Meyerdierks A."/>
            <person name="Storesund J.E."/>
            <person name="Kallscheuer N."/>
            <person name="Luecker S."/>
            <person name="Lage O.M."/>
            <person name="Pohl T."/>
            <person name="Merkel B.J."/>
            <person name="Hornburger P."/>
            <person name="Mueller R.-W."/>
            <person name="Bruemmer F."/>
            <person name="Labrenz M."/>
            <person name="Spormann A.M."/>
            <person name="Op den Camp H."/>
            <person name="Overmann J."/>
            <person name="Amann R."/>
            <person name="Jetten M.S.M."/>
            <person name="Mascher T."/>
            <person name="Medema M.H."/>
            <person name="Devos D.P."/>
            <person name="Kaster A.-K."/>
            <person name="Ovreas L."/>
            <person name="Rohde M."/>
            <person name="Galperin M.Y."/>
            <person name="Jogler C."/>
        </authorList>
    </citation>
    <scope>NUCLEOTIDE SEQUENCE [LARGE SCALE GENOMIC DNA]</scope>
    <source>
        <strain evidence="6 7">KS4</strain>
    </source>
</reference>
<dbReference type="OrthoDB" id="9802248at2"/>
<name>A0A517YTR7_9BACT</name>
<dbReference type="GO" id="GO:0046872">
    <property type="term" value="F:metal ion binding"/>
    <property type="evidence" value="ECO:0007669"/>
    <property type="project" value="UniProtKB-KW"/>
</dbReference>
<keyword evidence="7" id="KW-1185">Reference proteome</keyword>
<dbReference type="GO" id="GO:0016787">
    <property type="term" value="F:hydrolase activity"/>
    <property type="evidence" value="ECO:0007669"/>
    <property type="project" value="UniProtKB-KW"/>
</dbReference>
<dbReference type="SUPFAM" id="SSF56281">
    <property type="entry name" value="Metallo-hydrolase/oxidoreductase"/>
    <property type="match status" value="1"/>
</dbReference>
<dbReference type="Pfam" id="PF00753">
    <property type="entry name" value="Lactamase_B"/>
    <property type="match status" value="1"/>
</dbReference>
<keyword evidence="3 6" id="KW-0378">Hydrolase</keyword>
<feature type="domain" description="Metallo-beta-lactamase" evidence="5">
    <location>
        <begin position="18"/>
        <end position="197"/>
    </location>
</feature>
<keyword evidence="4" id="KW-0862">Zinc</keyword>
<proteinExistence type="predicted"/>
<dbReference type="InterPro" id="IPR051453">
    <property type="entry name" value="MBL_Glyoxalase_II"/>
</dbReference>
<dbReference type="KEGG" id="pcor:KS4_16680"/>
<dbReference type="PANTHER" id="PTHR46233">
    <property type="entry name" value="HYDROXYACYLGLUTATHIONE HYDROLASE GLOC"/>
    <property type="match status" value="1"/>
</dbReference>
<dbReference type="EC" id="3.-.-.-" evidence="6"/>
<protein>
    <submittedName>
        <fullName evidence="6">Putative metallo-hydrolase</fullName>
        <ecNumber evidence="6">3.-.-.-</ecNumber>
    </submittedName>
</protein>
<evidence type="ECO:0000259" key="5">
    <source>
        <dbReference type="SMART" id="SM00849"/>
    </source>
</evidence>
<evidence type="ECO:0000313" key="6">
    <source>
        <dbReference type="EMBL" id="QDU33616.1"/>
    </source>
</evidence>
<keyword evidence="2" id="KW-0479">Metal-binding</keyword>
<dbReference type="InterPro" id="IPR001279">
    <property type="entry name" value="Metallo-B-lactamas"/>
</dbReference>
<dbReference type="SMART" id="SM00849">
    <property type="entry name" value="Lactamase_B"/>
    <property type="match status" value="1"/>
</dbReference>
<evidence type="ECO:0000313" key="7">
    <source>
        <dbReference type="Proteomes" id="UP000317369"/>
    </source>
</evidence>
<dbReference type="EMBL" id="CP036425">
    <property type="protein sequence ID" value="QDU33616.1"/>
    <property type="molecule type" value="Genomic_DNA"/>
</dbReference>